<feature type="transmembrane region" description="Helical" evidence="2">
    <location>
        <begin position="28"/>
        <end position="46"/>
    </location>
</feature>
<dbReference type="Gene3D" id="2.60.40.10">
    <property type="entry name" value="Immunoglobulins"/>
    <property type="match status" value="7"/>
</dbReference>
<dbReference type="CDD" id="cd00102">
    <property type="entry name" value="IPT"/>
    <property type="match status" value="5"/>
</dbReference>
<evidence type="ECO:0000313" key="5">
    <source>
        <dbReference type="Proteomes" id="UP000706039"/>
    </source>
</evidence>
<dbReference type="RefSeq" id="WP_222990952.1">
    <property type="nucleotide sequence ID" value="NZ_JAINVV010000008.1"/>
</dbReference>
<organism evidence="4 5">
    <name type="scientific">Sphingomonas colocasiae</name>
    <dbReference type="NCBI Taxonomy" id="1848973"/>
    <lineage>
        <taxon>Bacteria</taxon>
        <taxon>Pseudomonadati</taxon>
        <taxon>Pseudomonadota</taxon>
        <taxon>Alphaproteobacteria</taxon>
        <taxon>Sphingomonadales</taxon>
        <taxon>Sphingomonadaceae</taxon>
        <taxon>Sphingomonas</taxon>
    </lineage>
</organism>
<dbReference type="InterPro" id="IPR013783">
    <property type="entry name" value="Ig-like_fold"/>
</dbReference>
<dbReference type="SUPFAM" id="SSF103515">
    <property type="entry name" value="Autotransporter"/>
    <property type="match status" value="1"/>
</dbReference>
<keyword evidence="2" id="KW-1133">Transmembrane helix</keyword>
<dbReference type="PANTHER" id="PTHR22625:SF70">
    <property type="entry name" value="PLEXIN A, ISOFORM A"/>
    <property type="match status" value="1"/>
</dbReference>
<feature type="domain" description="Autotransporter" evidence="3">
    <location>
        <begin position="2580"/>
        <end position="2858"/>
    </location>
</feature>
<dbReference type="InterPro" id="IPR005546">
    <property type="entry name" value="Autotransporte_beta"/>
</dbReference>
<dbReference type="PANTHER" id="PTHR22625">
    <property type="entry name" value="PLEXIN"/>
    <property type="match status" value="1"/>
</dbReference>
<feature type="region of interest" description="Disordered" evidence="1">
    <location>
        <begin position="2539"/>
        <end position="2578"/>
    </location>
</feature>
<protein>
    <submittedName>
        <fullName evidence="4">IPT/TIG domain-containing protein</fullName>
    </submittedName>
</protein>
<evidence type="ECO:0000256" key="1">
    <source>
        <dbReference type="SAM" id="MobiDB-lite"/>
    </source>
</evidence>
<evidence type="ECO:0000256" key="2">
    <source>
        <dbReference type="SAM" id="Phobius"/>
    </source>
</evidence>
<keyword evidence="2" id="KW-0812">Transmembrane</keyword>
<proteinExistence type="predicted"/>
<feature type="transmembrane region" description="Helical" evidence="2">
    <location>
        <begin position="53"/>
        <end position="72"/>
    </location>
</feature>
<dbReference type="SMART" id="SM00429">
    <property type="entry name" value="IPT"/>
    <property type="match status" value="6"/>
</dbReference>
<dbReference type="EMBL" id="JAINVV010000008">
    <property type="protein sequence ID" value="MBY8823840.1"/>
    <property type="molecule type" value="Genomic_DNA"/>
</dbReference>
<dbReference type="InterPro" id="IPR036709">
    <property type="entry name" value="Autotransporte_beta_dom_sf"/>
</dbReference>
<dbReference type="SMART" id="SM00869">
    <property type="entry name" value="Autotransporter"/>
    <property type="match status" value="1"/>
</dbReference>
<keyword evidence="5" id="KW-1185">Reference proteome</keyword>
<name>A0ABS7PR77_9SPHN</name>
<dbReference type="Pfam" id="PF01833">
    <property type="entry name" value="TIG"/>
    <property type="match status" value="6"/>
</dbReference>
<evidence type="ECO:0000313" key="4">
    <source>
        <dbReference type="EMBL" id="MBY8823840.1"/>
    </source>
</evidence>
<gene>
    <name evidence="4" type="ORF">K7G82_16160</name>
</gene>
<feature type="region of interest" description="Disordered" evidence="1">
    <location>
        <begin position="2508"/>
        <end position="2527"/>
    </location>
</feature>
<sequence>MARIGGIAAFAAGIVTQARDRARQSGVGAALLLLAIGLLRSIVVAACRARRAVLGAFLLCAALAPGAAWASAACNAFNAGNYSGSFASGSTTLAGILNGKVGDVIQYSWTSRNNAYPYFWSQNITYVSGRVMGSGSGSGSFKPTAANYDISYGNNGQGGSVNFTITCIPIPTITSLNTTSGSASGGTTVTVTGNDFVNGATVLVDGAAASNVNVISKTSLSFVTPPHAAGVVNVQITNAGGTTATLNNAFTYVASSASTISSLSATAGPIAGGTSVTATGTGFVAGNTSITIGGTVIPAANVTVSSPTSLSFVTPAHAAGNVIVTATMPDGMTDPVVGGFTYLAVPTGLALTPVFGPTAGGTSLFVAGSGFFAGQTSVTIGGILVPASSVTVSGTTSLRFNTPAHAAGSVALTISTPGGTTAPVSAGFTYADVPTATALSPNGGPIAGGTAVTVTGTSFVAGKTSVTIGGTVIPAASVAVASETSLTFSTPARAAGNVAVTVTNPAGTSANVPGGFTYAAVPTASALSVSSGPMTGDTSVTLTGTNFFAGSTSVTIGGVLVPAGSVTVNSATSLTFNTPAHAAGNVAVSVTAPGGTSSAVPGGFTYVAPPIAAGFALEVPAEVPTPIGLSDMITGGHHTSIEITMQPAHGTAELAGEQVTYTPNAGFAGPDSFAYKAIGIGGSSPPATVSLTVKPVDQTITFDPLADASLSNSPLTLAATASSGLAVSFTSATTQICSVTGAALTLLRTGICTIDADQAGGGSWAVAPTVSRSFTVTPEILVIATGPASGAKVGATYSQANTGSGGIAPYSYALAVPGSLPPGTVLDPATGTVSGTPTTAGSFSYAVMASDSQAPAVSISGNVSVTITRGDQTISFTSAAPAASVGGVPYTVSAAATSGLPVTLLLDGASTGCALTGNTVTFTATGTCRIDANQAGDSNWNVASQVQQSFTVGAAIAITASTDFMPGSLAAGAAGTMTISFSNPNATSSAPLTAVLGVPVLVTRLNGAPGGTCGIGSMATPIPIIVQFNDVVVPNGGCTITLDYIGTTPGSTTGFKLGLSTPKGYSQSSATGSSGFVVVPSVTGISPNSGPVGQVVTISGTGFSTTPSDNLVSFGSTVGIVEAASATSLTVAAPTIGSGAAAVSVTVNGQTSTDSATYIFIDKPIAADKSGVTVPYAGTGTAIDLSGSITGGPHTAIAIGTAARNGTVTIAGDVVTYTPVATYYGADSFTYVATGPGGTSAPATVTLSIATPSAPVVADRSGVAVPYASTGIAIDLSGSIAGVHSNIAIDTAPAHGTVAIAGDVVTYTPAATYYGVDSFTYLATGPGGTSAPATVTLNVAIPSAPTVADRSGVAVPYAGTGIAIDLSNSITGVHSNIAIGTAPAHGTVAIAGDVVTYTPAATYYGADSFTWVATGPGGTSAPATVTLSIATPSAPVVADKAGVAVPYAGTGTAIDLSGSITGVHSGIVIGTAPAHGTVAIAGDVVTYTPAATYYGADSFTWVATGPGGTSAPAKVTLDVASPTAPIAVDKSRVAVPYGSTGTAIDLSGSITGVHSGIAIGAAPVHGTVAIAGDVVTYTPAAAYHGVDSFTFVAIGPGGRSAPAKVTLNVTVPPAPIAADKAGVAVPYAGTGTVIDLSDSISGVHSGIAIGTAPAHGTVAIAGDVVTYTPAATYHGADSFTYVATGPGGTSAPATVTLNVALPSVPVVADRAGVTVPYAGTGTAIDLSGSITGVHSGIAIGAAPVHGTVAIAGDVVTYTPAATYHGADSFTYVATGPGGTSTPATVTLSIATPSAPIVADRSGVAVPYAGTGTAIDLSDSITGVHSGIVIGTAPAHGTVAIAGDVVTYTPAATYYGADSFTYVATGPGGTSVPATVTLSVALPAAPIVADRNGVAVPYAGGGMAIDLSGSITGVHSGIAIGTAPAHGTAAIAGDVVTYTPAATYYGADSFTYVATGPGGTSAPATVTLNVALPPAPTAADKSGVAVPYAGTGTAIDLSGSIAGVHSGIMIGTAPAHGTVAVAGDVVTYTPSPAYHGSDSFTYVAMGPGGTSAPATVALNIAVPPAPIVADKAGVAVPYAGTGTAIDLSGSITGVYSSITIGAAPAHGTVAIAGDVVTYTPAATYYGADSFTWVATGPGGTSAPATVTLSVAVPPVPIAVDKTGVAVPYAGTGTAIDLSGSITGVYSGIAIGTAPAHGTVAIAGDVVTYTPAATYYGADSFTWLAIGPNGPSAPASVNLIVATPAAPVAASGAGAVHGRTTTAGTSVSIDLSALVTGVYDTIQIGMQPAQGTVTLNGGASIPGARVQAGVASYVATYTPAVGFAGMDSFTFTATGPGGTSSPGTVTITVAGQIPVIMPKIARTGDGQTVSILLTDGAIGGPFTGATVVGITPADSATTAIVANGADYRLDVTPNDRFGGTIEIAYTLSNIFGTSLPSTVTLTVEARPDPRTDPDVGAISDAQSEAARRFARAQVSNFMRRNEQLHHGGGRTGMAMGLTLAARDPTAMLQRSDDWNRARATPDQMRGYDTDSVMDRHMNRLQPSPIRGEVPGKGGTSVGVSRAAGGSNPNHAAANAGDDDGKRRIGSVASWLGGAIDIGTRDATTDRSKVTATTSGLSGGADIKLAEGLLVGVGGGYGNDVSRTATGARVRGKSTLYAAYASFQPIENGFVDGMIGRGQLDFTTRRHVAAVNGTALGKRSGDYSVAALALGIDRMDGALMWSLYGRGEYMGADLDAYSETGADRYNLRFDARRVESLTGTIGGTIQYRRKAGFGSITPRMRAEWNHEFADVDAQWLDYADIPGLAIYALQGNGWKREQFQLSLGTRFDILKGRWQFDVEAGLRTGQGENGTTLQIRVGKAF</sequence>
<dbReference type="Pfam" id="PF17963">
    <property type="entry name" value="Big_9"/>
    <property type="match status" value="13"/>
</dbReference>
<dbReference type="InterPro" id="IPR031148">
    <property type="entry name" value="Plexin"/>
</dbReference>
<dbReference type="Gene3D" id="2.60.40.3440">
    <property type="match status" value="13"/>
</dbReference>
<comment type="caution">
    <text evidence="4">The sequence shown here is derived from an EMBL/GenBank/DDBJ whole genome shotgun (WGS) entry which is preliminary data.</text>
</comment>
<accession>A0ABS7PR77</accession>
<dbReference type="InterPro" id="IPR002909">
    <property type="entry name" value="IPT_dom"/>
</dbReference>
<dbReference type="Pfam" id="PF03797">
    <property type="entry name" value="Autotransporter"/>
    <property type="match status" value="1"/>
</dbReference>
<reference evidence="4 5" key="1">
    <citation type="submission" date="2021-08" db="EMBL/GenBank/DDBJ databases">
        <authorList>
            <person name="Tuo L."/>
        </authorList>
    </citation>
    <scope>NUCLEOTIDE SEQUENCE [LARGE SCALE GENOMIC DNA]</scope>
    <source>
        <strain evidence="4 5">JCM 31229</strain>
    </source>
</reference>
<evidence type="ECO:0000259" key="3">
    <source>
        <dbReference type="PROSITE" id="PS51208"/>
    </source>
</evidence>
<dbReference type="Gene3D" id="2.40.128.130">
    <property type="entry name" value="Autotransporter beta-domain"/>
    <property type="match status" value="1"/>
</dbReference>
<dbReference type="InterPro" id="IPR014756">
    <property type="entry name" value="Ig_E-set"/>
</dbReference>
<dbReference type="SUPFAM" id="SSF81296">
    <property type="entry name" value="E set domains"/>
    <property type="match status" value="6"/>
</dbReference>
<dbReference type="Proteomes" id="UP000706039">
    <property type="component" value="Unassembled WGS sequence"/>
</dbReference>
<dbReference type="PROSITE" id="PS51208">
    <property type="entry name" value="AUTOTRANSPORTER"/>
    <property type="match status" value="1"/>
</dbReference>
<keyword evidence="2" id="KW-0472">Membrane</keyword>
<dbReference type="CDD" id="cd00603">
    <property type="entry name" value="IPT_PCSR"/>
    <property type="match status" value="1"/>
</dbReference>